<dbReference type="Proteomes" id="UP000199045">
    <property type="component" value="Unassembled WGS sequence"/>
</dbReference>
<dbReference type="AlphaFoldDB" id="A0A1G7LIB5"/>
<dbReference type="RefSeq" id="WP_089830132.1">
    <property type="nucleotide sequence ID" value="NZ_FNBN01000002.1"/>
</dbReference>
<evidence type="ECO:0000256" key="1">
    <source>
        <dbReference type="SAM" id="SignalP"/>
    </source>
</evidence>
<feature type="chain" id="PRO_5011495015" description="YD repeat-containing protein" evidence="1">
    <location>
        <begin position="29"/>
        <end position="1163"/>
    </location>
</feature>
<dbReference type="OrthoDB" id="627712at2"/>
<dbReference type="EMBL" id="FNBN01000002">
    <property type="protein sequence ID" value="SDF49126.1"/>
    <property type="molecule type" value="Genomic_DNA"/>
</dbReference>
<protein>
    <recommendedName>
        <fullName evidence="4">YD repeat-containing protein</fullName>
    </recommendedName>
</protein>
<dbReference type="Gene3D" id="2.60.40.10">
    <property type="entry name" value="Immunoglobulins"/>
    <property type="match status" value="1"/>
</dbReference>
<evidence type="ECO:0008006" key="4">
    <source>
        <dbReference type="Google" id="ProtNLM"/>
    </source>
</evidence>
<dbReference type="InterPro" id="IPR013783">
    <property type="entry name" value="Ig-like_fold"/>
</dbReference>
<evidence type="ECO:0000313" key="3">
    <source>
        <dbReference type="Proteomes" id="UP000199045"/>
    </source>
</evidence>
<feature type="signal peptide" evidence="1">
    <location>
        <begin position="1"/>
        <end position="28"/>
    </location>
</feature>
<keyword evidence="1" id="KW-0732">Signal</keyword>
<dbReference type="STRING" id="104663.SAMN04488121_10273"/>
<name>A0A1G7LIB5_CHIFI</name>
<dbReference type="Gene3D" id="2.60.120.260">
    <property type="entry name" value="Galactose-binding domain-like"/>
    <property type="match status" value="1"/>
</dbReference>
<sequence length="1163" mass="126264">MKRTLITENKYLVLLLAALLWTTSAVNAQCTSWGISAVAQASTCAANGKITLSFTGTGAGNVSNMLYSLEPLTAGGYSVAPGTSSVFENVPAGNYRAVAKGICNSQEVSATVNVTVPGSYVPFKAAVAQNKVSLYQCNTGQAYVTLSDGKTPYTVTITNAPAAYTGRKTFTATTSFMIDSLWGGDYTLSVTDACSAAASTQTVSITELRQLNAGDLNFIQPLMIRNTCNRIVFKSPGSVSSSPYALYFLGATPLTFAVSYNGGAKTPYRAIGALDTITLPAGQTFASTYGDTAMYYFKTPCGGEVAIPYVIPMPSMSNYSEYNCSKDFNAGYFIDTTRIVCYPVYITLRNTSTNAMRYDTLKTPEPQRLIKNVPFGNYAFNAVTADSAKLRDNFILDVAAPPANPYIIRLQPNEGVTGNDGAITFAFSKTGGSLPTGLNIKLISPSTYTFSYTVTTERPNSVAVSISDDNPRRYFYPGTYTFRLTDTCGTYDMPVTVTENDVYRYTWNVVTAQTCTGLAVVPTGKAMYQGAEQKAYFQILRGPLGAVGFDRKIVTSGDTLLLPSEGTYRIGVSAYPTVVQEFSAYGNGVTLKDINFKYQPLIIDVNNSLGWICPGQPDNSGTIQANAIGGSKIKTGVYTYKLAAQGKGATGPYLATNTTGRFSTATSGGAYTLMKDQNYDVRVEDECGSAAVQTLKIIDFETAELAKTDKPEYCIGDRIIFNIINLPTTAITYAWSGPDGFTSPQQNPVLSPVTVNSAGNYHAVIYSDICMQPIEADVLVKLAPYNLSCYSAVTDTSVNPYAYSLMGNWRPQRSYTYYAARTENSTAQTVNLRTDGTIKNFKSFWKLNGTGIAPQYDESRWVWNSESTLFNKRGLELENKDPLGRFNAGIYGFDDALAVAVVQNSRYREAAYEGFEDYFFGSTYCDTSCSIGRSFDFSGYRNNLDSLQSHTGKYSLRIAAGQSAGISADILADNGTAFNLSFNKETNSCVTTGQVLGGIRTNKDAILPVYSPLPGKQIVISAWVKEQQDCKGITYTGNKMNITVKRGATVTTVTANPKGGTIDGWQRYEQVVDLPADATSLSVTLLATETSAVYLDDLRIHPYNANMRSFVYSPSDLRMMAELDENNYATFYEYDDDGTLIRLKKETESGIKMIKESRSALIK</sequence>
<evidence type="ECO:0000313" key="2">
    <source>
        <dbReference type="EMBL" id="SDF49126.1"/>
    </source>
</evidence>
<gene>
    <name evidence="2" type="ORF">SAMN04488121_10273</name>
</gene>
<reference evidence="2 3" key="1">
    <citation type="submission" date="2016-10" db="EMBL/GenBank/DDBJ databases">
        <authorList>
            <person name="de Groot N.N."/>
        </authorList>
    </citation>
    <scope>NUCLEOTIDE SEQUENCE [LARGE SCALE GENOMIC DNA]</scope>
    <source>
        <strain evidence="2 3">DSM 527</strain>
    </source>
</reference>
<accession>A0A1G7LIB5</accession>
<organism evidence="2 3">
    <name type="scientific">Chitinophaga filiformis</name>
    <name type="common">Myxococcus filiformis</name>
    <name type="synonym">Flexibacter filiformis</name>
    <dbReference type="NCBI Taxonomy" id="104663"/>
    <lineage>
        <taxon>Bacteria</taxon>
        <taxon>Pseudomonadati</taxon>
        <taxon>Bacteroidota</taxon>
        <taxon>Chitinophagia</taxon>
        <taxon>Chitinophagales</taxon>
        <taxon>Chitinophagaceae</taxon>
        <taxon>Chitinophaga</taxon>
    </lineage>
</organism>
<proteinExistence type="predicted"/>